<dbReference type="InterPro" id="IPR029045">
    <property type="entry name" value="ClpP/crotonase-like_dom_sf"/>
</dbReference>
<dbReference type="Proteomes" id="UP000440694">
    <property type="component" value="Unassembled WGS sequence"/>
</dbReference>
<comment type="caution">
    <text evidence="1">The sequence shown here is derived from an EMBL/GenBank/DDBJ whole genome shotgun (WGS) entry which is preliminary data.</text>
</comment>
<keyword evidence="2" id="KW-1185">Reference proteome</keyword>
<dbReference type="RefSeq" id="WP_154739760.1">
    <property type="nucleotide sequence ID" value="NZ_WMBQ01000002.1"/>
</dbReference>
<proteinExistence type="predicted"/>
<organism evidence="1 2">
    <name type="scientific">Hyphomicrobium album</name>
    <dbReference type="NCBI Taxonomy" id="2665159"/>
    <lineage>
        <taxon>Bacteria</taxon>
        <taxon>Pseudomonadati</taxon>
        <taxon>Pseudomonadota</taxon>
        <taxon>Alphaproteobacteria</taxon>
        <taxon>Hyphomicrobiales</taxon>
        <taxon>Hyphomicrobiaceae</taxon>
        <taxon>Hyphomicrobium</taxon>
    </lineage>
</organism>
<gene>
    <name evidence="1" type="ORF">GIW81_12715</name>
</gene>
<evidence type="ECO:0000313" key="2">
    <source>
        <dbReference type="Proteomes" id="UP000440694"/>
    </source>
</evidence>
<dbReference type="EMBL" id="WMBQ01000002">
    <property type="protein sequence ID" value="MTD95195.1"/>
    <property type="molecule type" value="Genomic_DNA"/>
</dbReference>
<evidence type="ECO:0008006" key="3">
    <source>
        <dbReference type="Google" id="ProtNLM"/>
    </source>
</evidence>
<dbReference type="AlphaFoldDB" id="A0A6I3KHP0"/>
<evidence type="ECO:0000313" key="1">
    <source>
        <dbReference type="EMBL" id="MTD95195.1"/>
    </source>
</evidence>
<dbReference type="Gene3D" id="3.90.226.10">
    <property type="entry name" value="2-enoyl-CoA Hydratase, Chain A, domain 1"/>
    <property type="match status" value="1"/>
</dbReference>
<dbReference type="SUPFAM" id="SSF52096">
    <property type="entry name" value="ClpP/crotonase"/>
    <property type="match status" value="1"/>
</dbReference>
<protein>
    <recommendedName>
        <fullName evidence="3">Clp protease</fullName>
    </recommendedName>
</protein>
<sequence>MAADPCATGTLRPVKFSKDDKLLLSWVGTVNEKMAAKIDAAFEAHKGRAKSVELSLHSCGGRTDYMAEAIGVLTNIKKTITLTTVVEPGSTCASACIPVFLASDRRRAAMSSLWFFHRSWRYQLKGGVDAVLTAAPGAYTVDGFLNRFYAPSGLSPDWLKHLKQVIENNDGYWQTGRDLWDAKSGIITETIGDIQPQDARPVYLAPAPGCTTMCRG</sequence>
<reference evidence="1 2" key="1">
    <citation type="submission" date="2019-11" db="EMBL/GenBank/DDBJ databases">
        <title>Identification of a novel strain.</title>
        <authorList>
            <person name="Xu Q."/>
            <person name="Wang G."/>
        </authorList>
    </citation>
    <scope>NUCLEOTIDE SEQUENCE [LARGE SCALE GENOMIC DNA]</scope>
    <source>
        <strain evidence="2">xq</strain>
    </source>
</reference>
<accession>A0A6I3KHP0</accession>
<name>A0A6I3KHP0_9HYPH</name>